<reference evidence="1" key="1">
    <citation type="journal article" date="2011" name="Environ. Microbiol.">
        <title>Time-series analyses of Monterey Bay coastal microbial picoplankton using a 'genome proxy' microarray.</title>
        <authorList>
            <person name="Rich V.I."/>
            <person name="Pham V.D."/>
            <person name="Eppley J."/>
            <person name="Shi Y."/>
            <person name="DeLong E.F."/>
        </authorList>
    </citation>
    <scope>NUCLEOTIDE SEQUENCE</scope>
</reference>
<sequence>MPAGARGNTWIAESCKTAFANPPEPFISLANNAGFSEIIRFAQKTFDPRQFCTNLLVAGAERWGERDWIDKLTDWWAATNVEPNARKCDLNIPQVLDWGFGHLKCGIYGRIVSAGLIEVRDKFALLP</sequence>
<name>E0XSM9_9PROT</name>
<proteinExistence type="predicted"/>
<dbReference type="AlphaFoldDB" id="E0XSM9"/>
<protein>
    <submittedName>
        <fullName evidence="1">Uncharacterized protein</fullName>
    </submittedName>
</protein>
<dbReference type="EMBL" id="GU474864">
    <property type="protein sequence ID" value="ADI17420.1"/>
    <property type="molecule type" value="Genomic_DNA"/>
</dbReference>
<organism evidence="1">
    <name type="scientific">uncultured Rhodospirillales bacterium HF0070_31K06</name>
    <dbReference type="NCBI Taxonomy" id="710786"/>
    <lineage>
        <taxon>Bacteria</taxon>
        <taxon>Pseudomonadati</taxon>
        <taxon>Pseudomonadota</taxon>
        <taxon>Alphaproteobacteria</taxon>
        <taxon>Rhodospirillales</taxon>
        <taxon>environmental samples</taxon>
    </lineage>
</organism>
<evidence type="ECO:0000313" key="1">
    <source>
        <dbReference type="EMBL" id="ADI17420.1"/>
    </source>
</evidence>
<accession>E0XSM9</accession>